<name>A0A0G0JEA5_9BACT</name>
<proteinExistence type="predicted"/>
<accession>A0A0G0JEA5</accession>
<gene>
    <name evidence="1" type="ORF">US86_C0007G0048</name>
</gene>
<sequence length="92" mass="10510">MFEGEKSFSTGKVTRLETTWQNGPLKRQRSILSTLDEAMRFEEDGSIRGTNIIDLLSRGAYMQMRELTREADETSEVRIIYAPHISTDPDIA</sequence>
<comment type="caution">
    <text evidence="1">The sequence shown here is derived from an EMBL/GenBank/DDBJ whole genome shotgun (WGS) entry which is preliminary data.</text>
</comment>
<reference evidence="1 2" key="1">
    <citation type="journal article" date="2015" name="Nature">
        <title>rRNA introns, odd ribosomes, and small enigmatic genomes across a large radiation of phyla.</title>
        <authorList>
            <person name="Brown C.T."/>
            <person name="Hug L.A."/>
            <person name="Thomas B.C."/>
            <person name="Sharon I."/>
            <person name="Castelle C.J."/>
            <person name="Singh A."/>
            <person name="Wilkins M.J."/>
            <person name="Williams K.H."/>
            <person name="Banfield J.F."/>
        </authorList>
    </citation>
    <scope>NUCLEOTIDE SEQUENCE [LARGE SCALE GENOMIC DNA]</scope>
</reference>
<dbReference type="Proteomes" id="UP000034235">
    <property type="component" value="Unassembled WGS sequence"/>
</dbReference>
<organism evidence="1 2">
    <name type="scientific">Candidatus Daviesbacteria bacterium GW2011_GWA2_38_24</name>
    <dbReference type="NCBI Taxonomy" id="1618422"/>
    <lineage>
        <taxon>Bacteria</taxon>
        <taxon>Candidatus Daviesiibacteriota</taxon>
    </lineage>
</organism>
<evidence type="ECO:0000313" key="2">
    <source>
        <dbReference type="Proteomes" id="UP000034235"/>
    </source>
</evidence>
<evidence type="ECO:0000313" key="1">
    <source>
        <dbReference type="EMBL" id="KKQ66003.1"/>
    </source>
</evidence>
<dbReference type="EMBL" id="LBUP01000007">
    <property type="protein sequence ID" value="KKQ66003.1"/>
    <property type="molecule type" value="Genomic_DNA"/>
</dbReference>
<protein>
    <submittedName>
        <fullName evidence="1">Uncharacterized protein</fullName>
    </submittedName>
</protein>
<dbReference type="AlphaFoldDB" id="A0A0G0JEA5"/>